<sequence>MSGCGSDSLSSSGTSGSAGGDESIPAVEASQELHDSLPDAIKQAGVLEVGVDPTYKPNEYMDGTTVVGMNVELFDAVAARLGIENNWNPAAFDSILAGVQAQKYDVGSSSFTITPTRLETLTFVEYLNVGTQWATLAGNPAGVDPTNPCGKTIAFQTGTTQEEEITAAQEACGSDPINTLSYQGQDEVNNALMIGKADAMLADYPITQNAIQTSNGKMEALGDQYGAAPYGFTMAKDNLQLAEAISQALTDLEASGVYGAILAKYGVSDAAVDAFPVNPEVS</sequence>
<feature type="region of interest" description="Disordered" evidence="2">
    <location>
        <begin position="1"/>
        <end position="23"/>
    </location>
</feature>
<evidence type="ECO:0000256" key="2">
    <source>
        <dbReference type="SAM" id="MobiDB-lite"/>
    </source>
</evidence>
<dbReference type="SMART" id="SM00062">
    <property type="entry name" value="PBPb"/>
    <property type="match status" value="1"/>
</dbReference>
<keyword evidence="5" id="KW-1185">Reference proteome</keyword>
<evidence type="ECO:0000313" key="4">
    <source>
        <dbReference type="EMBL" id="BEH01884.1"/>
    </source>
</evidence>
<dbReference type="Gene3D" id="3.40.190.10">
    <property type="entry name" value="Periplasmic binding protein-like II"/>
    <property type="match status" value="2"/>
</dbReference>
<dbReference type="Pfam" id="PF00497">
    <property type="entry name" value="SBP_bac_3"/>
    <property type="match status" value="1"/>
</dbReference>
<organism evidence="4 5">
    <name type="scientific">Brooklawnia propionicigenes</name>
    <dbReference type="NCBI Taxonomy" id="3041175"/>
    <lineage>
        <taxon>Bacteria</taxon>
        <taxon>Bacillati</taxon>
        <taxon>Actinomycetota</taxon>
        <taxon>Actinomycetes</taxon>
        <taxon>Propionibacteriales</taxon>
        <taxon>Propionibacteriaceae</taxon>
        <taxon>Brooklawnia</taxon>
    </lineage>
</organism>
<accession>A0AAN0MGG8</accession>
<dbReference type="KEGG" id="broo:brsh051_11650"/>
<gene>
    <name evidence="4" type="ORF">brsh051_11650</name>
</gene>
<dbReference type="AlphaFoldDB" id="A0AAN0MGG8"/>
<keyword evidence="1" id="KW-0732">Signal</keyword>
<dbReference type="SUPFAM" id="SSF53850">
    <property type="entry name" value="Periplasmic binding protein-like II"/>
    <property type="match status" value="1"/>
</dbReference>
<evidence type="ECO:0000313" key="5">
    <source>
        <dbReference type="Proteomes" id="UP001431656"/>
    </source>
</evidence>
<reference evidence="4" key="1">
    <citation type="journal article" date="2024" name="Int. J. Syst. Evol. Microbiol.">
        <title>Brooklawnia propionicigenes sp. nov., a facultatively anaerobic, propionate-producing bacterium isolated from a methanogenic reactor treating waste from cattle farms.</title>
        <authorList>
            <person name="Akita Y."/>
            <person name="Ueki A."/>
            <person name="Tonouchi A."/>
            <person name="Sugawara Y."/>
            <person name="Honma S."/>
            <person name="Kaku N."/>
            <person name="Ueki K."/>
        </authorList>
    </citation>
    <scope>NUCLEOTIDE SEQUENCE</scope>
    <source>
        <strain evidence="4">SH051</strain>
    </source>
</reference>
<feature type="domain" description="Solute-binding protein family 3/N-terminal" evidence="3">
    <location>
        <begin position="46"/>
        <end position="269"/>
    </location>
</feature>
<proteinExistence type="predicted"/>
<evidence type="ECO:0000256" key="1">
    <source>
        <dbReference type="ARBA" id="ARBA00022729"/>
    </source>
</evidence>
<dbReference type="Proteomes" id="UP001431656">
    <property type="component" value="Chromosome"/>
</dbReference>
<name>A0AAN0MGG8_9ACTN</name>
<dbReference type="InterPro" id="IPR001638">
    <property type="entry name" value="Solute-binding_3/MltF_N"/>
</dbReference>
<dbReference type="PANTHER" id="PTHR35936:SF17">
    <property type="entry name" value="ARGININE-BINDING EXTRACELLULAR PROTEIN ARTP"/>
    <property type="match status" value="1"/>
</dbReference>
<protein>
    <submittedName>
        <fullName evidence="4">ABC transporter substrate-binding protein</fullName>
    </submittedName>
</protein>
<evidence type="ECO:0000259" key="3">
    <source>
        <dbReference type="SMART" id="SM00062"/>
    </source>
</evidence>
<dbReference type="PANTHER" id="PTHR35936">
    <property type="entry name" value="MEMBRANE-BOUND LYTIC MUREIN TRANSGLYCOSYLASE F"/>
    <property type="match status" value="1"/>
</dbReference>
<dbReference type="CDD" id="cd01004">
    <property type="entry name" value="PBP2_MidA_like"/>
    <property type="match status" value="1"/>
</dbReference>
<dbReference type="EMBL" id="AP028056">
    <property type="protein sequence ID" value="BEH01884.1"/>
    <property type="molecule type" value="Genomic_DNA"/>
</dbReference>